<feature type="domain" description="Aminoacyl-tRNA synthetase class Ia" evidence="11">
    <location>
        <begin position="19"/>
        <end position="444"/>
    </location>
</feature>
<dbReference type="InterPro" id="IPR033705">
    <property type="entry name" value="Anticodon_Ia_Val"/>
</dbReference>
<sequence length="867" mass="98733">MPDHDMEKAYDPKQHEDKTYQRWEESGYFNPDNLPGDRVEPYAIMMPPPNVTGVLHLGHALENTIMDIEARYQRMLGKRAMIVPGTDHSAVATQARVEDNLRKAGMENPRQELGREGLLEKIREYAEDSKSTILSQIRKMGTSADWSRLAYTFDEERSRIVNEVFVKMYNDGLVYRGYRVVNWSIAGQSTASDDELEYSERTTKLYTFKYSADFPIPIATVLPETKLGDTAVAVHPSDERYAEYIGQTFTVNVGAAKPLQIHVIADDNVDPAYGTGALGVTPAHSASDFELYEKNPQIGLIQIVGKDGLMTDEAGADYAGMPYKEAREKFVEWLRSNNLMISEEDITHNVSLSDRFKDEIWPMPMEQWFVSVTKEIPGRGKSLKALMREAVTTGLNGDTTKKVTITPDRFEKIYLQWIDNLRDWCISRQIWWGHRIPIWTRGEETYCGVSAPEGDNWEQDSDTLDTWFSSGMWTFSTLGWPNNSDFATYHPSAWMQMGHEILRLWMARMIMFSAYAVEDVPFHDVYIHGILRDKDGRKFSKSSGNGIDPLDVIAEYGTDALRMSLIKGIAPGNDSRFYEDKVADARNFVNKLWNISRFVTMQEAQTTKEASLADRWIESRVAQLITEVSSDLDSYQFSQASEKLYDFVWHEYADWYIEMSKVSELGSRGQKDILEVLLRMLHPFMPFVTEVLAEKIGLSETSELLMVAEWPKADPAAIDKELDKRMVTIQELISGVRSLRKEYQVKPGETLKVLGEGFSKDEQLIMSRLARIEFASSIDYKKSASAVSGEDKIILPLDDVIDVEAERTRIQNEIARLEKYLSSVAIKLSNEGFVSNAPPEVLEQTKQLQMQRSAELEHLKSALESLT</sequence>
<feature type="binding site" evidence="10">
    <location>
        <position position="541"/>
    </location>
    <ligand>
        <name>ATP</name>
        <dbReference type="ChEBI" id="CHEBI:30616"/>
    </ligand>
</feature>
<dbReference type="SUPFAM" id="SSF50677">
    <property type="entry name" value="ValRS/IleRS/LeuRS editing domain"/>
    <property type="match status" value="1"/>
</dbReference>
<gene>
    <name evidence="10" type="primary">valS</name>
    <name evidence="14" type="ORF">COW24_02155</name>
</gene>
<dbReference type="InterPro" id="IPR001412">
    <property type="entry name" value="aa-tRNA-synth_I_CS"/>
</dbReference>
<comment type="similarity">
    <text evidence="9 10">Belongs to the class-I aminoacyl-tRNA synthetase family. ValS type 1 subfamily.</text>
</comment>
<dbReference type="InterPro" id="IPR010978">
    <property type="entry name" value="tRNA-bd_arm"/>
</dbReference>
<dbReference type="HAMAP" id="MF_02004">
    <property type="entry name" value="Val_tRNA_synth_type1"/>
    <property type="match status" value="1"/>
</dbReference>
<dbReference type="InterPro" id="IPR013155">
    <property type="entry name" value="M/V/L/I-tRNA-synth_anticd-bd"/>
</dbReference>
<comment type="domain">
    <text evidence="10">ValRS has two distinct active sites: one for aminoacylation and one for editing. The misactivated threonine is translocated from the active site to the editing site.</text>
</comment>
<name>A0A2M7H490_9BACT</name>
<feature type="domain" description="Methionyl/Valyl/Leucyl/Isoleucyl-tRNA synthetase anticodon-binding" evidence="12">
    <location>
        <begin position="614"/>
        <end position="753"/>
    </location>
</feature>
<keyword evidence="1 10" id="KW-0963">Cytoplasm</keyword>
<dbReference type="AlphaFoldDB" id="A0A2M7H490"/>
<dbReference type="FunFam" id="1.10.287.380:FF:000001">
    <property type="entry name" value="Valine--tRNA ligase"/>
    <property type="match status" value="1"/>
</dbReference>
<dbReference type="GO" id="GO:0002161">
    <property type="term" value="F:aminoacyl-tRNA deacylase activity"/>
    <property type="evidence" value="ECO:0007669"/>
    <property type="project" value="InterPro"/>
</dbReference>
<feature type="short sequence motif" description="'KMSKS' region" evidence="10">
    <location>
        <begin position="538"/>
        <end position="542"/>
    </location>
</feature>
<dbReference type="PROSITE" id="PS00178">
    <property type="entry name" value="AA_TRNA_LIGASE_I"/>
    <property type="match status" value="1"/>
</dbReference>
<feature type="short sequence motif" description="'HIGH' region" evidence="10">
    <location>
        <begin position="49"/>
        <end position="59"/>
    </location>
</feature>
<organism evidence="14 15">
    <name type="scientific">Candidatus Kerfeldbacteria bacterium CG15_BIG_FIL_POST_REV_8_21_14_020_45_12</name>
    <dbReference type="NCBI Taxonomy" id="2014247"/>
    <lineage>
        <taxon>Bacteria</taxon>
        <taxon>Candidatus Kerfeldiibacteriota</taxon>
    </lineage>
</organism>
<keyword evidence="3 10" id="KW-0547">Nucleotide-binding</keyword>
<dbReference type="SUPFAM" id="SSF46589">
    <property type="entry name" value="tRNA-binding arm"/>
    <property type="match status" value="1"/>
</dbReference>
<feature type="domain" description="Valyl-tRNA synthetase tRNA-binding arm" evidence="13">
    <location>
        <begin position="802"/>
        <end position="866"/>
    </location>
</feature>
<comment type="function">
    <text evidence="10">Catalyzes the attachment of valine to tRNA(Val). As ValRS can inadvertently accommodate and process structurally similar amino acids such as threonine, to avoid such errors, it has a 'posttransfer' editing activity that hydrolyzes mischarged Thr-tRNA(Val) in a tRNA-dependent manner.</text>
</comment>
<keyword evidence="4 10" id="KW-0067">ATP-binding</keyword>
<evidence type="ECO:0000256" key="4">
    <source>
        <dbReference type="ARBA" id="ARBA00022840"/>
    </source>
</evidence>
<protein>
    <recommendedName>
        <fullName evidence="10">Valine--tRNA ligase</fullName>
        <ecNumber evidence="10">6.1.1.9</ecNumber>
    </recommendedName>
    <alternativeName>
        <fullName evidence="10">Valyl-tRNA synthetase</fullName>
        <shortName evidence="10">ValRS</shortName>
    </alternativeName>
</protein>
<dbReference type="Gene3D" id="3.40.50.620">
    <property type="entry name" value="HUPs"/>
    <property type="match status" value="2"/>
</dbReference>
<dbReference type="InterPro" id="IPR009008">
    <property type="entry name" value="Val/Leu/Ile-tRNA-synth_edit"/>
</dbReference>
<evidence type="ECO:0000256" key="5">
    <source>
        <dbReference type="ARBA" id="ARBA00022917"/>
    </source>
</evidence>
<dbReference type="GO" id="GO:0006438">
    <property type="term" value="P:valyl-tRNA aminoacylation"/>
    <property type="evidence" value="ECO:0007669"/>
    <property type="project" value="UniProtKB-UniRule"/>
</dbReference>
<dbReference type="InterPro" id="IPR037118">
    <property type="entry name" value="Val-tRNA_synth_C_sf"/>
</dbReference>
<dbReference type="Pfam" id="PF10458">
    <property type="entry name" value="Val_tRNA-synt_C"/>
    <property type="match status" value="1"/>
</dbReference>
<comment type="subunit">
    <text evidence="10">Monomer.</text>
</comment>
<dbReference type="InterPro" id="IPR019499">
    <property type="entry name" value="Val-tRNA_synth_tRNA-bd"/>
</dbReference>
<evidence type="ECO:0000256" key="9">
    <source>
        <dbReference type="ARBA" id="ARBA00060830"/>
    </source>
</evidence>
<dbReference type="InterPro" id="IPR009080">
    <property type="entry name" value="tRNAsynth_Ia_anticodon-bd"/>
</dbReference>
<evidence type="ECO:0000259" key="11">
    <source>
        <dbReference type="Pfam" id="PF00133"/>
    </source>
</evidence>
<dbReference type="SUPFAM" id="SSF47323">
    <property type="entry name" value="Anticodon-binding domain of a subclass of class I aminoacyl-tRNA synthetases"/>
    <property type="match status" value="1"/>
</dbReference>
<dbReference type="Pfam" id="PF00133">
    <property type="entry name" value="tRNA-synt_1"/>
    <property type="match status" value="2"/>
</dbReference>
<evidence type="ECO:0000256" key="10">
    <source>
        <dbReference type="HAMAP-Rule" id="MF_02004"/>
    </source>
</evidence>
<dbReference type="SUPFAM" id="SSF52374">
    <property type="entry name" value="Nucleotidylyl transferase"/>
    <property type="match status" value="1"/>
</dbReference>
<dbReference type="InterPro" id="IPR002300">
    <property type="entry name" value="aa-tRNA-synth_Ia"/>
</dbReference>
<dbReference type="InterPro" id="IPR014729">
    <property type="entry name" value="Rossmann-like_a/b/a_fold"/>
</dbReference>
<dbReference type="GO" id="GO:0004832">
    <property type="term" value="F:valine-tRNA ligase activity"/>
    <property type="evidence" value="ECO:0007669"/>
    <property type="project" value="UniProtKB-UniRule"/>
</dbReference>
<keyword evidence="7 10" id="KW-0030">Aminoacyl-tRNA synthetase</keyword>
<dbReference type="Proteomes" id="UP000230292">
    <property type="component" value="Unassembled WGS sequence"/>
</dbReference>
<evidence type="ECO:0000256" key="2">
    <source>
        <dbReference type="ARBA" id="ARBA00022598"/>
    </source>
</evidence>
<evidence type="ECO:0000313" key="15">
    <source>
        <dbReference type="Proteomes" id="UP000230292"/>
    </source>
</evidence>
<dbReference type="CDD" id="cd07962">
    <property type="entry name" value="Anticodon_Ia_Val"/>
    <property type="match status" value="1"/>
</dbReference>
<dbReference type="PRINTS" id="PR00986">
    <property type="entry name" value="TRNASYNTHVAL"/>
</dbReference>
<keyword evidence="6 10" id="KW-0175">Coiled coil</keyword>
<evidence type="ECO:0000256" key="6">
    <source>
        <dbReference type="ARBA" id="ARBA00023054"/>
    </source>
</evidence>
<dbReference type="PANTHER" id="PTHR11946:SF93">
    <property type="entry name" value="VALINE--TRNA LIGASE, CHLOROPLASTIC_MITOCHONDRIAL 2"/>
    <property type="match status" value="1"/>
</dbReference>
<evidence type="ECO:0000259" key="12">
    <source>
        <dbReference type="Pfam" id="PF08264"/>
    </source>
</evidence>
<dbReference type="PANTHER" id="PTHR11946">
    <property type="entry name" value="VALYL-TRNA SYNTHETASES"/>
    <property type="match status" value="1"/>
</dbReference>
<comment type="subcellular location">
    <subcellularLocation>
        <location evidence="10">Cytoplasm</location>
    </subcellularLocation>
</comment>
<evidence type="ECO:0000256" key="1">
    <source>
        <dbReference type="ARBA" id="ARBA00022490"/>
    </source>
</evidence>
<comment type="catalytic activity">
    <reaction evidence="8 10">
        <text>tRNA(Val) + L-valine + ATP = L-valyl-tRNA(Val) + AMP + diphosphate</text>
        <dbReference type="Rhea" id="RHEA:10704"/>
        <dbReference type="Rhea" id="RHEA-COMP:9672"/>
        <dbReference type="Rhea" id="RHEA-COMP:9708"/>
        <dbReference type="ChEBI" id="CHEBI:30616"/>
        <dbReference type="ChEBI" id="CHEBI:33019"/>
        <dbReference type="ChEBI" id="CHEBI:57762"/>
        <dbReference type="ChEBI" id="CHEBI:78442"/>
        <dbReference type="ChEBI" id="CHEBI:78537"/>
        <dbReference type="ChEBI" id="CHEBI:456215"/>
        <dbReference type="EC" id="6.1.1.9"/>
    </reaction>
</comment>
<dbReference type="NCBIfam" id="NF004349">
    <property type="entry name" value="PRK05729.1"/>
    <property type="match status" value="1"/>
</dbReference>
<dbReference type="Gene3D" id="3.90.740.10">
    <property type="entry name" value="Valyl/Leucyl/Isoleucyl-tRNA synthetase, editing domain"/>
    <property type="match status" value="1"/>
</dbReference>
<feature type="domain" description="Aminoacyl-tRNA synthetase class Ia" evidence="11">
    <location>
        <begin position="454"/>
        <end position="567"/>
    </location>
</feature>
<dbReference type="EC" id="6.1.1.9" evidence="10"/>
<evidence type="ECO:0000259" key="13">
    <source>
        <dbReference type="Pfam" id="PF10458"/>
    </source>
</evidence>
<dbReference type="GO" id="GO:0005524">
    <property type="term" value="F:ATP binding"/>
    <property type="evidence" value="ECO:0007669"/>
    <property type="project" value="UniProtKB-UniRule"/>
</dbReference>
<evidence type="ECO:0000256" key="3">
    <source>
        <dbReference type="ARBA" id="ARBA00022741"/>
    </source>
</evidence>
<dbReference type="EMBL" id="PFGC01000028">
    <property type="protein sequence ID" value="PIW37045.1"/>
    <property type="molecule type" value="Genomic_DNA"/>
</dbReference>
<dbReference type="Pfam" id="PF08264">
    <property type="entry name" value="Anticodon_1"/>
    <property type="match status" value="1"/>
</dbReference>
<keyword evidence="2 10" id="KW-0436">Ligase</keyword>
<dbReference type="GO" id="GO:0005829">
    <property type="term" value="C:cytosol"/>
    <property type="evidence" value="ECO:0007669"/>
    <property type="project" value="TreeGrafter"/>
</dbReference>
<evidence type="ECO:0000313" key="14">
    <source>
        <dbReference type="EMBL" id="PIW37045.1"/>
    </source>
</evidence>
<reference evidence="14 15" key="1">
    <citation type="submission" date="2017-09" db="EMBL/GenBank/DDBJ databases">
        <title>Depth-based differentiation of microbial function through sediment-hosted aquifers and enrichment of novel symbionts in the deep terrestrial subsurface.</title>
        <authorList>
            <person name="Probst A.J."/>
            <person name="Ladd B."/>
            <person name="Jarett J.K."/>
            <person name="Geller-Mcgrath D.E."/>
            <person name="Sieber C.M."/>
            <person name="Emerson J.B."/>
            <person name="Anantharaman K."/>
            <person name="Thomas B.C."/>
            <person name="Malmstrom R."/>
            <person name="Stieglmeier M."/>
            <person name="Klingl A."/>
            <person name="Woyke T."/>
            <person name="Ryan C.M."/>
            <person name="Banfield J.F."/>
        </authorList>
    </citation>
    <scope>NUCLEOTIDE SEQUENCE [LARGE SCALE GENOMIC DNA]</scope>
    <source>
        <strain evidence="14">CG15_BIG_FIL_POST_REV_8_21_14_020_45_12</strain>
    </source>
</reference>
<dbReference type="InterPro" id="IPR002303">
    <property type="entry name" value="Valyl-tRNA_ligase"/>
</dbReference>
<accession>A0A2M7H490</accession>
<comment type="domain">
    <text evidence="10">The C-terminal coiled-coil domain is crucial for aminoacylation activity.</text>
</comment>
<dbReference type="Gene3D" id="1.10.287.380">
    <property type="entry name" value="Valyl-tRNA synthetase, C-terminal domain"/>
    <property type="match status" value="1"/>
</dbReference>
<comment type="caution">
    <text evidence="14">The sequence shown here is derived from an EMBL/GenBank/DDBJ whole genome shotgun (WGS) entry which is preliminary data.</text>
</comment>
<dbReference type="NCBIfam" id="TIGR00422">
    <property type="entry name" value="valS"/>
    <property type="match status" value="1"/>
</dbReference>
<proteinExistence type="inferred from homology"/>
<keyword evidence="5 10" id="KW-0648">Protein biosynthesis</keyword>
<dbReference type="Gene3D" id="1.10.730.10">
    <property type="entry name" value="Isoleucyl-tRNA Synthetase, Domain 1"/>
    <property type="match status" value="1"/>
</dbReference>
<evidence type="ECO:0000256" key="7">
    <source>
        <dbReference type="ARBA" id="ARBA00023146"/>
    </source>
</evidence>
<evidence type="ECO:0000256" key="8">
    <source>
        <dbReference type="ARBA" id="ARBA00047552"/>
    </source>
</evidence>